<evidence type="ECO:0000256" key="6">
    <source>
        <dbReference type="SAM" id="MobiDB-lite"/>
    </source>
</evidence>
<dbReference type="EMBL" id="JALPRX010000126">
    <property type="protein sequence ID" value="MCK8787487.1"/>
    <property type="molecule type" value="Genomic_DNA"/>
</dbReference>
<dbReference type="GO" id="GO:0004674">
    <property type="term" value="F:protein serine/threonine kinase activity"/>
    <property type="evidence" value="ECO:0007669"/>
    <property type="project" value="UniProtKB-KW"/>
</dbReference>
<keyword evidence="9" id="KW-1185">Reference proteome</keyword>
<dbReference type="InterPro" id="IPR000719">
    <property type="entry name" value="Prot_kinase_dom"/>
</dbReference>
<keyword evidence="4 5" id="KW-0067">ATP-binding</keyword>
<accession>A0A9X1YF04</accession>
<dbReference type="PANTHER" id="PTHR43289">
    <property type="entry name" value="MITOGEN-ACTIVATED PROTEIN KINASE KINASE KINASE 20-RELATED"/>
    <property type="match status" value="1"/>
</dbReference>
<protein>
    <submittedName>
        <fullName evidence="8">Serine/threonine protein kinase</fullName>
    </submittedName>
</protein>
<dbReference type="Gene3D" id="3.30.200.20">
    <property type="entry name" value="Phosphorylase Kinase, domain 1"/>
    <property type="match status" value="1"/>
</dbReference>
<dbReference type="InterPro" id="IPR008271">
    <property type="entry name" value="Ser/Thr_kinase_AS"/>
</dbReference>
<keyword evidence="3 8" id="KW-0418">Kinase</keyword>
<dbReference type="Pfam" id="PF26309">
    <property type="entry name" value="DUF8082"/>
    <property type="match status" value="2"/>
</dbReference>
<name>A0A9X1YF04_9PROT</name>
<evidence type="ECO:0000313" key="8">
    <source>
        <dbReference type="EMBL" id="MCK8787487.1"/>
    </source>
</evidence>
<dbReference type="GO" id="GO:0005524">
    <property type="term" value="F:ATP binding"/>
    <property type="evidence" value="ECO:0007669"/>
    <property type="project" value="UniProtKB-UniRule"/>
</dbReference>
<feature type="region of interest" description="Disordered" evidence="6">
    <location>
        <begin position="491"/>
        <end position="510"/>
    </location>
</feature>
<dbReference type="SUPFAM" id="SSF56112">
    <property type="entry name" value="Protein kinase-like (PK-like)"/>
    <property type="match status" value="1"/>
</dbReference>
<keyword evidence="1" id="KW-0808">Transferase</keyword>
<dbReference type="InterPro" id="IPR017441">
    <property type="entry name" value="Protein_kinase_ATP_BS"/>
</dbReference>
<dbReference type="InterPro" id="IPR011009">
    <property type="entry name" value="Kinase-like_dom_sf"/>
</dbReference>
<feature type="domain" description="Protein kinase" evidence="7">
    <location>
        <begin position="17"/>
        <end position="290"/>
    </location>
</feature>
<sequence>MSDTTGAATALPPLGRYRPKAVLGRGAMGVVYRAHDPLIDRAVAVKVMRADAIEPALRAEYLARFRQEVRAAARATHPAIVAVHDFGDAGTPEEPAPFLVMELVEGPSLAAILRDPARRAAAARDGLGPGSVLPPVLDALGAAHALGIVHRDIKPANILIAPDGRPRITDFGIARLGRTDRTALTADGGLIGTPAYMAPEQARGTAVDHRADLFAAAAVLYEMLCGHPPFGGGGLSQTILRLASPDPAPMAPVEAAAPAFVPLLRRALAKPPEERFATAAAFAAALRSLLAGPGGEAAATVLLARPGAGPPAEPGSRGGTAGIPAAGLAAAFDATLLSAMAQDLARHLGPIAQTLVRRAAARATDRESLCQSLVAHLDRAEDRTVFLRRHGTDPGLPGSRPGSQAGSRDGSRAGSLARHGRPADGTGIGATMPGASSATTPAQPGPAALEALQTALAVFVGPIARVLLRRTAAEAGGLDDLIERLAAQVPPQDAARFRQKARAGLDAARR</sequence>
<dbReference type="PANTHER" id="PTHR43289:SF6">
    <property type="entry name" value="SERINE_THREONINE-PROTEIN KINASE NEKL-3"/>
    <property type="match status" value="1"/>
</dbReference>
<dbReference type="InterPro" id="IPR058395">
    <property type="entry name" value="DUF8082"/>
</dbReference>
<dbReference type="AlphaFoldDB" id="A0A9X1YF04"/>
<evidence type="ECO:0000256" key="2">
    <source>
        <dbReference type="ARBA" id="ARBA00022741"/>
    </source>
</evidence>
<evidence type="ECO:0000259" key="7">
    <source>
        <dbReference type="PROSITE" id="PS50011"/>
    </source>
</evidence>
<gene>
    <name evidence="8" type="ORF">M0638_24250</name>
</gene>
<organism evidence="8 9">
    <name type="scientific">Roseomonas acroporae</name>
    <dbReference type="NCBI Taxonomy" id="2937791"/>
    <lineage>
        <taxon>Bacteria</taxon>
        <taxon>Pseudomonadati</taxon>
        <taxon>Pseudomonadota</taxon>
        <taxon>Alphaproteobacteria</taxon>
        <taxon>Acetobacterales</taxon>
        <taxon>Roseomonadaceae</taxon>
        <taxon>Roseomonas</taxon>
    </lineage>
</organism>
<dbReference type="SMART" id="SM00220">
    <property type="entry name" value="S_TKc"/>
    <property type="match status" value="1"/>
</dbReference>
<keyword evidence="2 5" id="KW-0547">Nucleotide-binding</keyword>
<dbReference type="Gene3D" id="1.10.510.10">
    <property type="entry name" value="Transferase(Phosphotransferase) domain 1"/>
    <property type="match status" value="1"/>
</dbReference>
<reference evidence="8" key="1">
    <citation type="submission" date="2022-04" db="EMBL/GenBank/DDBJ databases">
        <title>Roseomonas acroporae sp. nov., isolated from coral Acropora digitifera.</title>
        <authorList>
            <person name="Sun H."/>
        </authorList>
    </citation>
    <scope>NUCLEOTIDE SEQUENCE</scope>
    <source>
        <strain evidence="8">NAR14</strain>
    </source>
</reference>
<keyword evidence="8" id="KW-0723">Serine/threonine-protein kinase</keyword>
<feature type="region of interest" description="Disordered" evidence="6">
    <location>
        <begin position="389"/>
        <end position="445"/>
    </location>
</feature>
<dbReference type="PROSITE" id="PS00107">
    <property type="entry name" value="PROTEIN_KINASE_ATP"/>
    <property type="match status" value="1"/>
</dbReference>
<evidence type="ECO:0000256" key="1">
    <source>
        <dbReference type="ARBA" id="ARBA00022679"/>
    </source>
</evidence>
<dbReference type="PROSITE" id="PS00108">
    <property type="entry name" value="PROTEIN_KINASE_ST"/>
    <property type="match status" value="1"/>
</dbReference>
<evidence type="ECO:0000256" key="3">
    <source>
        <dbReference type="ARBA" id="ARBA00022777"/>
    </source>
</evidence>
<dbReference type="PROSITE" id="PS50011">
    <property type="entry name" value="PROTEIN_KINASE_DOM"/>
    <property type="match status" value="1"/>
</dbReference>
<dbReference type="Pfam" id="PF00069">
    <property type="entry name" value="Pkinase"/>
    <property type="match status" value="1"/>
</dbReference>
<dbReference type="RefSeq" id="WP_248669537.1">
    <property type="nucleotide sequence ID" value="NZ_JALPRX010000126.1"/>
</dbReference>
<evidence type="ECO:0000313" key="9">
    <source>
        <dbReference type="Proteomes" id="UP001139516"/>
    </source>
</evidence>
<proteinExistence type="predicted"/>
<comment type="caution">
    <text evidence="8">The sequence shown here is derived from an EMBL/GenBank/DDBJ whole genome shotgun (WGS) entry which is preliminary data.</text>
</comment>
<dbReference type="CDD" id="cd14014">
    <property type="entry name" value="STKc_PknB_like"/>
    <property type="match status" value="1"/>
</dbReference>
<evidence type="ECO:0000256" key="5">
    <source>
        <dbReference type="PROSITE-ProRule" id="PRU10141"/>
    </source>
</evidence>
<evidence type="ECO:0000256" key="4">
    <source>
        <dbReference type="ARBA" id="ARBA00022840"/>
    </source>
</evidence>
<dbReference type="Proteomes" id="UP001139516">
    <property type="component" value="Unassembled WGS sequence"/>
</dbReference>
<feature type="binding site" evidence="5">
    <location>
        <position position="46"/>
    </location>
    <ligand>
        <name>ATP</name>
        <dbReference type="ChEBI" id="CHEBI:30616"/>
    </ligand>
</feature>